<dbReference type="EMBL" id="PKFO01000006">
    <property type="protein sequence ID" value="PVH22050.1"/>
    <property type="molecule type" value="Genomic_DNA"/>
</dbReference>
<reference evidence="6 7" key="1">
    <citation type="submission" date="2017-12" db="EMBL/GenBank/DDBJ databases">
        <title>Genome Sequence of a Multidrug-Resistant Candida haemulonii Isolate from a Patient with Chronic Leg Ulcers in Israel.</title>
        <authorList>
            <person name="Chow N.A."/>
            <person name="Gade L."/>
            <person name="Batra D."/>
            <person name="Rowe L.A."/>
            <person name="Ben-Ami R."/>
            <person name="Loparev V.N."/>
            <person name="Litvintseva A.P."/>
        </authorList>
    </citation>
    <scope>NUCLEOTIDE SEQUENCE [LARGE SCALE GENOMIC DNA]</scope>
    <source>
        <strain evidence="6 7">B11899</strain>
    </source>
</reference>
<keyword evidence="1" id="KW-0028">Amino-acid biosynthesis</keyword>
<keyword evidence="3" id="KW-0315">Glutamine amidotransferase</keyword>
<dbReference type="InterPro" id="IPR001962">
    <property type="entry name" value="Asn_synthase"/>
</dbReference>
<dbReference type="SUPFAM" id="SSF52402">
    <property type="entry name" value="Adenine nucleotide alpha hydrolases-like"/>
    <property type="match status" value="1"/>
</dbReference>
<dbReference type="GO" id="GO:0006529">
    <property type="term" value="P:asparagine biosynthetic process"/>
    <property type="evidence" value="ECO:0007669"/>
    <property type="project" value="UniProtKB-KW"/>
</dbReference>
<dbReference type="InterPro" id="IPR051857">
    <property type="entry name" value="Asn_synthetase_domain"/>
</dbReference>
<evidence type="ECO:0000256" key="2">
    <source>
        <dbReference type="ARBA" id="ARBA00022888"/>
    </source>
</evidence>
<evidence type="ECO:0000256" key="3">
    <source>
        <dbReference type="ARBA" id="ARBA00022962"/>
    </source>
</evidence>
<dbReference type="Gene3D" id="3.40.50.620">
    <property type="entry name" value="HUPs"/>
    <property type="match status" value="1"/>
</dbReference>
<dbReference type="GO" id="GO:0004066">
    <property type="term" value="F:asparagine synthase (glutamine-hydrolyzing) activity"/>
    <property type="evidence" value="ECO:0007669"/>
    <property type="project" value="InterPro"/>
</dbReference>
<dbReference type="RefSeq" id="XP_025342990.1">
    <property type="nucleotide sequence ID" value="XM_025488328.1"/>
</dbReference>
<dbReference type="STRING" id="45357.A0A2V1AVB2"/>
<dbReference type="AlphaFoldDB" id="A0A2V1AVB2"/>
<dbReference type="Pfam" id="PF00733">
    <property type="entry name" value="Asn_synthase"/>
    <property type="match status" value="1"/>
</dbReference>
<keyword evidence="2" id="KW-0061">Asparagine biosynthesis</keyword>
<evidence type="ECO:0000259" key="4">
    <source>
        <dbReference type="Pfam" id="PF00733"/>
    </source>
</evidence>
<dbReference type="VEuPathDB" id="FungiDB:CXQ85_004719"/>
<feature type="domain" description="Asparagine synthetase" evidence="4">
    <location>
        <begin position="475"/>
        <end position="605"/>
    </location>
</feature>
<accession>A0A2V1AVB2</accession>
<dbReference type="GeneID" id="37010049"/>
<dbReference type="OrthoDB" id="10252281at2759"/>
<evidence type="ECO:0000313" key="7">
    <source>
        <dbReference type="Proteomes" id="UP000244309"/>
    </source>
</evidence>
<dbReference type="Proteomes" id="UP000244309">
    <property type="component" value="Unassembled WGS sequence"/>
</dbReference>
<gene>
    <name evidence="6" type="ORF">CXQ85_004719</name>
</gene>
<dbReference type="InterPro" id="IPR014729">
    <property type="entry name" value="Rossmann-like_a/b/a_fold"/>
</dbReference>
<dbReference type="InterPro" id="IPR029055">
    <property type="entry name" value="Ntn_hydrolases_N"/>
</dbReference>
<sequence length="617" mass="69452">MCGIFLSVAQSLPLVGLECREYDEGEISSLVGNRLDLQTALSDHDKEKVKNADAIRQRKSELGRLSMKNHSKRIEELEREISELSVVAGASALEISASLDTTLVDIMARGPDYASLVEEKRDGWSLRALSSVLSLRQPFTKQPSGDDRYIFQFNGELYNEDCLDGNDVKFAWEKLSSGLQGGIDELAKALGGLLGEFAFVLTDKVKKKVYFGKDHVGKRSLLFSTTDGLAVASVFSHGPTEDLQECQPGILYTYSIGDGTISKTAYPQTLHSSPIRGNHYDSEYSQLDTRVDKLHEHLQKACLLRQQTVHPYHATKTQVAVLFSGGLDCTIIAALIAKNYTRLDHPVTIDLLTVGFENPRTGLSPSQSPDRQLSERSWYELSKKFVDTNVSFRLVQVDVSYGEWLAHRSRVLGLIHPTSTEMDLSIAIAFYFASRPGKFAALRAGHSFDKSIIWTDFLENRDKFVETEQEYFSSAKVLFSGLGADELYGGYSRHESIFDSLKEGFAENEIHSLYDELSASLMYDINAIYERNLGRDDRAISSWGKELRYPYLDNDVIEFSTNGIEPHYKIRLSWANIKTKKGEKRVKVYSRKYLLRQLAHKLDLPMAAEEVKRAIQN</sequence>
<comment type="caution">
    <text evidence="6">The sequence shown here is derived from an EMBL/GenBank/DDBJ whole genome shotgun (WGS) entry which is preliminary data.</text>
</comment>
<evidence type="ECO:0000256" key="1">
    <source>
        <dbReference type="ARBA" id="ARBA00022605"/>
    </source>
</evidence>
<feature type="domain" description="Glutamine amidotransferase type-2" evidence="5">
    <location>
        <begin position="136"/>
        <end position="234"/>
    </location>
</feature>
<evidence type="ECO:0000259" key="5">
    <source>
        <dbReference type="Pfam" id="PF13537"/>
    </source>
</evidence>
<keyword evidence="7" id="KW-1185">Reference proteome</keyword>
<dbReference type="PANTHER" id="PTHR45937">
    <property type="entry name" value="ASPARAGINE SYNTHETASE DOMAIN-CONTAINING PROTEIN 1"/>
    <property type="match status" value="1"/>
</dbReference>
<dbReference type="Pfam" id="PF13537">
    <property type="entry name" value="GATase_7"/>
    <property type="match status" value="1"/>
</dbReference>
<dbReference type="InterPro" id="IPR017932">
    <property type="entry name" value="GATase_2_dom"/>
</dbReference>
<dbReference type="SUPFAM" id="SSF56235">
    <property type="entry name" value="N-terminal nucleophile aminohydrolases (Ntn hydrolases)"/>
    <property type="match status" value="1"/>
</dbReference>
<evidence type="ECO:0008006" key="8">
    <source>
        <dbReference type="Google" id="ProtNLM"/>
    </source>
</evidence>
<protein>
    <recommendedName>
        <fullName evidence="8">Glutamine amidotransferase type-2 domain-containing protein</fullName>
    </recommendedName>
</protein>
<dbReference type="PANTHER" id="PTHR45937:SF1">
    <property type="entry name" value="ASPARAGINE SYNTHETASE DOMAIN-CONTAINING PROTEIN 1"/>
    <property type="match status" value="1"/>
</dbReference>
<name>A0A2V1AVB2_9ASCO</name>
<organism evidence="6 7">
    <name type="scientific">Candidozyma haemuli</name>
    <dbReference type="NCBI Taxonomy" id="45357"/>
    <lineage>
        <taxon>Eukaryota</taxon>
        <taxon>Fungi</taxon>
        <taxon>Dikarya</taxon>
        <taxon>Ascomycota</taxon>
        <taxon>Saccharomycotina</taxon>
        <taxon>Pichiomycetes</taxon>
        <taxon>Metschnikowiaceae</taxon>
        <taxon>Candidozyma</taxon>
    </lineage>
</organism>
<dbReference type="Gene3D" id="3.60.20.10">
    <property type="entry name" value="Glutamine Phosphoribosylpyrophosphate, subunit 1, domain 1"/>
    <property type="match status" value="1"/>
</dbReference>
<dbReference type="CDD" id="cd01991">
    <property type="entry name" value="Asn_synthase_B_C"/>
    <property type="match status" value="1"/>
</dbReference>
<evidence type="ECO:0000313" key="6">
    <source>
        <dbReference type="EMBL" id="PVH22050.1"/>
    </source>
</evidence>
<proteinExistence type="predicted"/>